<dbReference type="Proteomes" id="UP000183413">
    <property type="component" value="Unassembled WGS sequence"/>
</dbReference>
<dbReference type="EMBL" id="FOVH01000002">
    <property type="protein sequence ID" value="SFN51544.1"/>
    <property type="molecule type" value="Genomic_DNA"/>
</dbReference>
<organism evidence="1 2">
    <name type="scientific">Actinomadura madurae</name>
    <dbReference type="NCBI Taxonomy" id="1993"/>
    <lineage>
        <taxon>Bacteria</taxon>
        <taxon>Bacillati</taxon>
        <taxon>Actinomycetota</taxon>
        <taxon>Actinomycetes</taxon>
        <taxon>Streptosporangiales</taxon>
        <taxon>Thermomonosporaceae</taxon>
        <taxon>Actinomadura</taxon>
    </lineage>
</organism>
<dbReference type="RefSeq" id="WP_143118310.1">
    <property type="nucleotide sequence ID" value="NZ_FOVH01000002.1"/>
</dbReference>
<sequence>MGVDWVQMRQRPGISAASFDEAIRAQTAQFVASGCWFSDEFGHIARPAPATPGPRITEMVHVNDRPGNTHRVNALVLTPLLPAEWRFAMYRSFLPEDLARHISRWRAHIDEVRAGGHRAYLQAWYAYTISQRLAEEWTTLRQLATNARTRTNAWAVRPALVEVRERITVMAEPTVSPPPRWRRSHDPHPIDATPFVELAREWNRRVPANQKVHVPKPPSYEEFLDDPSPDDTLVWLEASAEEGYGVLLDW</sequence>
<reference evidence="1 2" key="1">
    <citation type="submission" date="2016-10" db="EMBL/GenBank/DDBJ databases">
        <authorList>
            <person name="de Groot N.N."/>
        </authorList>
    </citation>
    <scope>NUCLEOTIDE SEQUENCE [LARGE SCALE GENOMIC DNA]</scope>
    <source>
        <strain evidence="1 2">DSM 43067</strain>
    </source>
</reference>
<evidence type="ECO:0000313" key="2">
    <source>
        <dbReference type="Proteomes" id="UP000183413"/>
    </source>
</evidence>
<accession>A0A1I4ZMQ0</accession>
<protein>
    <submittedName>
        <fullName evidence="1">Uncharacterized protein</fullName>
    </submittedName>
</protein>
<name>A0A1I4ZMQ0_9ACTN</name>
<evidence type="ECO:0000313" key="1">
    <source>
        <dbReference type="EMBL" id="SFN51544.1"/>
    </source>
</evidence>
<keyword evidence="2" id="KW-1185">Reference proteome</keyword>
<dbReference type="InParanoid" id="A0A1I4ZMQ0"/>
<gene>
    <name evidence="1" type="ORF">SAMN04489713_102264</name>
</gene>
<dbReference type="AlphaFoldDB" id="A0A1I4ZMQ0"/>
<proteinExistence type="predicted"/>